<organism evidence="1 2">
    <name type="scientific">Colletotrichum truncatum</name>
    <name type="common">Anthracnose fungus</name>
    <name type="synonym">Colletotrichum capsici</name>
    <dbReference type="NCBI Taxonomy" id="5467"/>
    <lineage>
        <taxon>Eukaryota</taxon>
        <taxon>Fungi</taxon>
        <taxon>Dikarya</taxon>
        <taxon>Ascomycota</taxon>
        <taxon>Pezizomycotina</taxon>
        <taxon>Sordariomycetes</taxon>
        <taxon>Hypocreomycetidae</taxon>
        <taxon>Glomerellales</taxon>
        <taxon>Glomerellaceae</taxon>
        <taxon>Colletotrichum</taxon>
        <taxon>Colletotrichum truncatum species complex</taxon>
    </lineage>
</organism>
<comment type="caution">
    <text evidence="1">The sequence shown here is derived from an EMBL/GenBank/DDBJ whole genome shotgun (WGS) entry which is preliminary data.</text>
</comment>
<dbReference type="Proteomes" id="UP000805649">
    <property type="component" value="Unassembled WGS sequence"/>
</dbReference>
<reference evidence="1 2" key="1">
    <citation type="journal article" date="2020" name="Phytopathology">
        <title>Genome Sequence Resources of Colletotrichum truncatum, C. plurivorum, C. musicola, and C. sojae: Four Species Pathogenic to Soybean (Glycine max).</title>
        <authorList>
            <person name="Rogerio F."/>
            <person name="Boufleur T.R."/>
            <person name="Ciampi-Guillardi M."/>
            <person name="Sukno S.A."/>
            <person name="Thon M.R."/>
            <person name="Massola Junior N.S."/>
            <person name="Baroncelli R."/>
        </authorList>
    </citation>
    <scope>NUCLEOTIDE SEQUENCE [LARGE SCALE GENOMIC DNA]</scope>
    <source>
        <strain evidence="1 2">CMES1059</strain>
    </source>
</reference>
<keyword evidence="2" id="KW-1185">Reference proteome</keyword>
<sequence length="31" mass="3488">MEAAGALENFPCVVIKGVRDYTDNHKHQKCI</sequence>
<dbReference type="EMBL" id="VUJX02000002">
    <property type="protein sequence ID" value="KAL0941355.1"/>
    <property type="molecule type" value="Genomic_DNA"/>
</dbReference>
<name>A0ACC3ZBG3_COLTU</name>
<proteinExistence type="predicted"/>
<evidence type="ECO:0000313" key="1">
    <source>
        <dbReference type="EMBL" id="KAL0941355.1"/>
    </source>
</evidence>
<protein>
    <submittedName>
        <fullName evidence="1">Nb-arc and tpr domain protein</fullName>
    </submittedName>
</protein>
<accession>A0ACC3ZBG3</accession>
<gene>
    <name evidence="1" type="ORF">CTRU02_204118</name>
</gene>
<evidence type="ECO:0000313" key="2">
    <source>
        <dbReference type="Proteomes" id="UP000805649"/>
    </source>
</evidence>